<evidence type="ECO:0000256" key="3">
    <source>
        <dbReference type="ARBA" id="ARBA00022729"/>
    </source>
</evidence>
<dbReference type="GO" id="GO:0042440">
    <property type="term" value="P:pigment metabolic process"/>
    <property type="evidence" value="ECO:0007669"/>
    <property type="project" value="UniProtKB-ARBA"/>
</dbReference>
<evidence type="ECO:0000256" key="7">
    <source>
        <dbReference type="SAM" id="MobiDB-lite"/>
    </source>
</evidence>
<evidence type="ECO:0000259" key="10">
    <source>
        <dbReference type="Pfam" id="PF07731"/>
    </source>
</evidence>
<evidence type="ECO:0000256" key="4">
    <source>
        <dbReference type="ARBA" id="ARBA00023002"/>
    </source>
</evidence>
<proteinExistence type="inferred from homology"/>
<keyword evidence="5" id="KW-0186">Copper</keyword>
<dbReference type="PROSITE" id="PS00079">
    <property type="entry name" value="MULTICOPPER_OXIDASE1"/>
    <property type="match status" value="2"/>
</dbReference>
<feature type="region of interest" description="Disordered" evidence="7">
    <location>
        <begin position="590"/>
        <end position="610"/>
    </location>
</feature>
<evidence type="ECO:0000313" key="13">
    <source>
        <dbReference type="Proteomes" id="UP001149079"/>
    </source>
</evidence>
<dbReference type="GeneID" id="81401486"/>
<keyword evidence="3 8" id="KW-0732">Signal</keyword>
<accession>A0A9W9L789</accession>
<feature type="chain" id="PRO_5040819594" evidence="8">
    <location>
        <begin position="22"/>
        <end position="610"/>
    </location>
</feature>
<comment type="similarity">
    <text evidence="1">Belongs to the multicopper oxidase family.</text>
</comment>
<reference evidence="12" key="1">
    <citation type="submission" date="2022-11" db="EMBL/GenBank/DDBJ databases">
        <authorList>
            <person name="Petersen C."/>
        </authorList>
    </citation>
    <scope>NUCLEOTIDE SEQUENCE</scope>
    <source>
        <strain evidence="12">IBT 22155</strain>
    </source>
</reference>
<dbReference type="Pfam" id="PF07731">
    <property type="entry name" value="Cu-oxidase_2"/>
    <property type="match status" value="1"/>
</dbReference>
<dbReference type="SUPFAM" id="SSF49503">
    <property type="entry name" value="Cupredoxins"/>
    <property type="match status" value="3"/>
</dbReference>
<dbReference type="Proteomes" id="UP001149079">
    <property type="component" value="Unassembled WGS sequence"/>
</dbReference>
<dbReference type="InterPro" id="IPR002355">
    <property type="entry name" value="Cu_oxidase_Cu_BS"/>
</dbReference>
<dbReference type="InterPro" id="IPR011707">
    <property type="entry name" value="Cu-oxidase-like_N"/>
</dbReference>
<dbReference type="RefSeq" id="XP_056524429.1">
    <property type="nucleotide sequence ID" value="XM_056662316.1"/>
</dbReference>
<feature type="domain" description="Plastocyanin-like" evidence="9">
    <location>
        <begin position="174"/>
        <end position="370"/>
    </location>
</feature>
<feature type="signal peptide" evidence="8">
    <location>
        <begin position="1"/>
        <end position="21"/>
    </location>
</feature>
<reference evidence="12" key="2">
    <citation type="journal article" date="2023" name="IMA Fungus">
        <title>Comparative genomic study of the Penicillium genus elucidates a diverse pangenome and 15 lateral gene transfer events.</title>
        <authorList>
            <person name="Petersen C."/>
            <person name="Sorensen T."/>
            <person name="Nielsen M.R."/>
            <person name="Sondergaard T.E."/>
            <person name="Sorensen J.L."/>
            <person name="Fitzpatrick D.A."/>
            <person name="Frisvad J.C."/>
            <person name="Nielsen K.L."/>
        </authorList>
    </citation>
    <scope>NUCLEOTIDE SEQUENCE</scope>
    <source>
        <strain evidence="12">IBT 22155</strain>
    </source>
</reference>
<feature type="domain" description="Plastocyanin-like" evidence="10">
    <location>
        <begin position="445"/>
        <end position="578"/>
    </location>
</feature>
<dbReference type="PROSITE" id="PS00080">
    <property type="entry name" value="MULTICOPPER_OXIDASE2"/>
    <property type="match status" value="1"/>
</dbReference>
<name>A0A9W9L789_9EURO</name>
<dbReference type="Pfam" id="PF07732">
    <property type="entry name" value="Cu-oxidase_3"/>
    <property type="match status" value="1"/>
</dbReference>
<protein>
    <submittedName>
        <fullName evidence="12">Multicopper oxidase type 2</fullName>
    </submittedName>
</protein>
<evidence type="ECO:0000259" key="11">
    <source>
        <dbReference type="Pfam" id="PF07732"/>
    </source>
</evidence>
<keyword evidence="4" id="KW-0560">Oxidoreductase</keyword>
<organism evidence="12 13">
    <name type="scientific">Penicillium bovifimosum</name>
    <dbReference type="NCBI Taxonomy" id="126998"/>
    <lineage>
        <taxon>Eukaryota</taxon>
        <taxon>Fungi</taxon>
        <taxon>Dikarya</taxon>
        <taxon>Ascomycota</taxon>
        <taxon>Pezizomycotina</taxon>
        <taxon>Eurotiomycetes</taxon>
        <taxon>Eurotiomycetidae</taxon>
        <taxon>Eurotiales</taxon>
        <taxon>Aspergillaceae</taxon>
        <taxon>Penicillium</taxon>
    </lineage>
</organism>
<dbReference type="CDD" id="cd13898">
    <property type="entry name" value="CuRO_3_Abr2_like"/>
    <property type="match status" value="1"/>
</dbReference>
<keyword evidence="13" id="KW-1185">Reference proteome</keyword>
<dbReference type="GO" id="GO:0052716">
    <property type="term" value="F:hydroquinone:oxygen oxidoreductase activity"/>
    <property type="evidence" value="ECO:0007669"/>
    <property type="project" value="UniProtKB-ARBA"/>
</dbReference>
<dbReference type="OrthoDB" id="2121828at2759"/>
<dbReference type="Pfam" id="PF00394">
    <property type="entry name" value="Cu-oxidase"/>
    <property type="match status" value="1"/>
</dbReference>
<dbReference type="AlphaFoldDB" id="A0A9W9L789"/>
<dbReference type="FunFam" id="2.60.40.420:FF:000036">
    <property type="entry name" value="L-ascorbate oxidase"/>
    <property type="match status" value="1"/>
</dbReference>
<dbReference type="PANTHER" id="PTHR11709:SF488">
    <property type="entry name" value="LACCASE-RELATED"/>
    <property type="match status" value="1"/>
</dbReference>
<sequence length="610" mass="67345">MKPFILYCLIGLGAALDLARSRPTKEFELNLTWDKGAPDGVERKQALINGQFPGPALIFDEGDNVEVTVNNYLPFNTTMHWHGIEQVGTSWSDGVPGVSQKLIPPGGRFVAKFTATQYGTYWYHSHVSGQIMDGLYGPIYIRPQNVPTELLNAVSNDTLSHAQIKHAIENPKLLIVSDWYHITSRELRHIAVAADIDPICVDSILLNGKGRVHCVDPVHLTGLVPESQRFILQGMNLTAKGCLPLNNTFAQTFNEHDYSVIPPELFDECNETEALDEVIEVDPLQGWASLNLISSASTSFPRVSINNHTLWVYEVDGQYIVPTQVDALTINNGARYSVLIQLNKQPGEYRITAANAGLNQKIAGFGTLAYVNGDSSIVGTASIDYSGLSANDNVVLLNETTIKPLIPSQPSPVANETYLLRIGRIEHAWKWSLNGNYSYSMAMQSEKPMLWDPESYKDSELVIFTKNDTWVDLVFTIIGTPTTLQPGHPLHKHSNKVYVLGAGSGEFNWTSVAEAQKEIPGSFNLVDPPMRDTFTTNAALQSSNWLAVRYHVENPGAFFLHCHLDPHLTGGMALAILDGVDEWPNIPAEYGPKGHWGHAPRHSENSADDD</sequence>
<dbReference type="InterPro" id="IPR001117">
    <property type="entry name" value="Cu-oxidase_2nd"/>
</dbReference>
<dbReference type="InterPro" id="IPR008972">
    <property type="entry name" value="Cupredoxin"/>
</dbReference>
<keyword evidence="6" id="KW-0325">Glycoprotein</keyword>
<dbReference type="Gene3D" id="2.60.40.420">
    <property type="entry name" value="Cupredoxins - blue copper proteins"/>
    <property type="match status" value="3"/>
</dbReference>
<evidence type="ECO:0000256" key="6">
    <source>
        <dbReference type="ARBA" id="ARBA00023180"/>
    </source>
</evidence>
<dbReference type="InterPro" id="IPR033138">
    <property type="entry name" value="Cu_oxidase_CS"/>
</dbReference>
<keyword evidence="2" id="KW-0479">Metal-binding</keyword>
<dbReference type="GO" id="GO:0005507">
    <property type="term" value="F:copper ion binding"/>
    <property type="evidence" value="ECO:0007669"/>
    <property type="project" value="InterPro"/>
</dbReference>
<evidence type="ECO:0000256" key="1">
    <source>
        <dbReference type="ARBA" id="ARBA00010609"/>
    </source>
</evidence>
<feature type="compositionally biased region" description="Basic and acidic residues" evidence="7">
    <location>
        <begin position="601"/>
        <end position="610"/>
    </location>
</feature>
<dbReference type="EMBL" id="JAPQKL010000002">
    <property type="protein sequence ID" value="KAJ5142785.1"/>
    <property type="molecule type" value="Genomic_DNA"/>
</dbReference>
<dbReference type="PANTHER" id="PTHR11709">
    <property type="entry name" value="MULTI-COPPER OXIDASE"/>
    <property type="match status" value="1"/>
</dbReference>
<evidence type="ECO:0000313" key="12">
    <source>
        <dbReference type="EMBL" id="KAJ5142785.1"/>
    </source>
</evidence>
<dbReference type="CDD" id="cd13850">
    <property type="entry name" value="CuRO_1_Abr2_like"/>
    <property type="match status" value="1"/>
</dbReference>
<evidence type="ECO:0000256" key="8">
    <source>
        <dbReference type="SAM" id="SignalP"/>
    </source>
</evidence>
<evidence type="ECO:0000256" key="2">
    <source>
        <dbReference type="ARBA" id="ARBA00022723"/>
    </source>
</evidence>
<evidence type="ECO:0000256" key="5">
    <source>
        <dbReference type="ARBA" id="ARBA00023008"/>
    </source>
</evidence>
<dbReference type="CDD" id="cd13876">
    <property type="entry name" value="CuRO_2_Abr2_like"/>
    <property type="match status" value="1"/>
</dbReference>
<feature type="domain" description="Plastocyanin-like" evidence="11">
    <location>
        <begin position="32"/>
        <end position="145"/>
    </location>
</feature>
<dbReference type="InterPro" id="IPR011706">
    <property type="entry name" value="Cu-oxidase_C"/>
</dbReference>
<dbReference type="InterPro" id="IPR045087">
    <property type="entry name" value="Cu-oxidase_fam"/>
</dbReference>
<comment type="caution">
    <text evidence="12">The sequence shown here is derived from an EMBL/GenBank/DDBJ whole genome shotgun (WGS) entry which is preliminary data.</text>
</comment>
<gene>
    <name evidence="12" type="ORF">N7515_001572</name>
</gene>
<evidence type="ECO:0000259" key="9">
    <source>
        <dbReference type="Pfam" id="PF00394"/>
    </source>
</evidence>